<feature type="non-terminal residue" evidence="4">
    <location>
        <position position="1"/>
    </location>
</feature>
<dbReference type="EMBL" id="UINC01073790">
    <property type="protein sequence ID" value="SVC10438.1"/>
    <property type="molecule type" value="Genomic_DNA"/>
</dbReference>
<dbReference type="InterPro" id="IPR050571">
    <property type="entry name" value="Class-IV_PLP-Dep_Aminotrnsfr"/>
</dbReference>
<dbReference type="GO" id="GO:0008652">
    <property type="term" value="P:amino acid biosynthetic process"/>
    <property type="evidence" value="ECO:0007669"/>
    <property type="project" value="UniProtKB-ARBA"/>
</dbReference>
<dbReference type="Gene3D" id="3.20.10.10">
    <property type="entry name" value="D-amino Acid Aminotransferase, subunit A, domain 2"/>
    <property type="match status" value="1"/>
</dbReference>
<sequence length="304" mass="33375">VNTTADSRAQINWVTQNHTLVPYEDAKISVMAPGLTFAALVFEGFRAYWNSEVEDLFIFRLEDHLKRLQFSMNLLQLDHPPSSEVFAQDIIATLKANQFREDAYIRLQVYVDDWGSMTATGPVGSTIICRPRPRVAAFRNGQTFITSSWSRNNENASPPRIKGSANYLNSRLAGLEAKRQGAGGAVILNPDGTISEGPGGCLFLMRDDVFLTPDVNSGILESITRKTILELGAEIGVEMAERPIGRTEMYMAEEAFYCGTGQEIGPVTAFDGRPVGSGKPGPVTSRMQAEFDGIVRGNNPDHEP</sequence>
<dbReference type="InterPro" id="IPR043132">
    <property type="entry name" value="BCAT-like_C"/>
</dbReference>
<dbReference type="InterPro" id="IPR001544">
    <property type="entry name" value="Aminotrans_IV"/>
</dbReference>
<dbReference type="InterPro" id="IPR036038">
    <property type="entry name" value="Aminotransferase-like"/>
</dbReference>
<dbReference type="FunFam" id="3.20.10.10:FF:000002">
    <property type="entry name" value="D-alanine aminotransferase"/>
    <property type="match status" value="1"/>
</dbReference>
<dbReference type="Pfam" id="PF01063">
    <property type="entry name" value="Aminotran_4"/>
    <property type="match status" value="1"/>
</dbReference>
<accession>A0A382JFE1</accession>
<dbReference type="CDD" id="cd00449">
    <property type="entry name" value="PLPDE_IV"/>
    <property type="match status" value="1"/>
</dbReference>
<evidence type="ECO:0000256" key="2">
    <source>
        <dbReference type="ARBA" id="ARBA00009320"/>
    </source>
</evidence>
<dbReference type="SUPFAM" id="SSF56752">
    <property type="entry name" value="D-aminoacid aminotransferase-like PLP-dependent enzymes"/>
    <property type="match status" value="1"/>
</dbReference>
<dbReference type="GO" id="GO:0046394">
    <property type="term" value="P:carboxylic acid biosynthetic process"/>
    <property type="evidence" value="ECO:0007669"/>
    <property type="project" value="UniProtKB-ARBA"/>
</dbReference>
<dbReference type="AlphaFoldDB" id="A0A382JFE1"/>
<organism evidence="4">
    <name type="scientific">marine metagenome</name>
    <dbReference type="NCBI Taxonomy" id="408172"/>
    <lineage>
        <taxon>unclassified sequences</taxon>
        <taxon>metagenomes</taxon>
        <taxon>ecological metagenomes</taxon>
    </lineage>
</organism>
<comment type="cofactor">
    <cofactor evidence="1">
        <name>pyridoxal 5'-phosphate</name>
        <dbReference type="ChEBI" id="CHEBI:597326"/>
    </cofactor>
</comment>
<dbReference type="GO" id="GO:0003824">
    <property type="term" value="F:catalytic activity"/>
    <property type="evidence" value="ECO:0007669"/>
    <property type="project" value="InterPro"/>
</dbReference>
<comment type="similarity">
    <text evidence="2">Belongs to the class-IV pyridoxal-phosphate-dependent aminotransferase family.</text>
</comment>
<evidence type="ECO:0000313" key="4">
    <source>
        <dbReference type="EMBL" id="SVC10438.1"/>
    </source>
</evidence>
<protein>
    <recommendedName>
        <fullName evidence="5">Branched-chain-amino-acid transaminase</fullName>
    </recommendedName>
</protein>
<proteinExistence type="inferred from homology"/>
<dbReference type="PANTHER" id="PTHR42743:SF11">
    <property type="entry name" value="AMINODEOXYCHORISMATE LYASE"/>
    <property type="match status" value="1"/>
</dbReference>
<dbReference type="PANTHER" id="PTHR42743">
    <property type="entry name" value="AMINO-ACID AMINOTRANSFERASE"/>
    <property type="match status" value="1"/>
</dbReference>
<evidence type="ECO:0000256" key="3">
    <source>
        <dbReference type="ARBA" id="ARBA00022898"/>
    </source>
</evidence>
<evidence type="ECO:0008006" key="5">
    <source>
        <dbReference type="Google" id="ProtNLM"/>
    </source>
</evidence>
<keyword evidence="3" id="KW-0663">Pyridoxal phosphate</keyword>
<evidence type="ECO:0000256" key="1">
    <source>
        <dbReference type="ARBA" id="ARBA00001933"/>
    </source>
</evidence>
<dbReference type="Gene3D" id="3.30.470.10">
    <property type="match status" value="1"/>
</dbReference>
<feature type="non-terminal residue" evidence="4">
    <location>
        <position position="304"/>
    </location>
</feature>
<name>A0A382JFE1_9ZZZZ</name>
<gene>
    <name evidence="4" type="ORF">METZ01_LOCUS263292</name>
</gene>
<reference evidence="4" key="1">
    <citation type="submission" date="2018-05" db="EMBL/GenBank/DDBJ databases">
        <authorList>
            <person name="Lanie J.A."/>
            <person name="Ng W.-L."/>
            <person name="Kazmierczak K.M."/>
            <person name="Andrzejewski T.M."/>
            <person name="Davidsen T.M."/>
            <person name="Wayne K.J."/>
            <person name="Tettelin H."/>
            <person name="Glass J.I."/>
            <person name="Rusch D."/>
            <person name="Podicherti R."/>
            <person name="Tsui H.-C.T."/>
            <person name="Winkler M.E."/>
        </authorList>
    </citation>
    <scope>NUCLEOTIDE SEQUENCE</scope>
</reference>
<dbReference type="InterPro" id="IPR043131">
    <property type="entry name" value="BCAT-like_N"/>
</dbReference>